<dbReference type="HOGENOM" id="CLU_2026873_0_0_1"/>
<name>K3VZC8_FUSPC</name>
<gene>
    <name evidence="1" type="ORF">FPSE_07632</name>
</gene>
<organism evidence="1 2">
    <name type="scientific">Fusarium pseudograminearum (strain CS3096)</name>
    <name type="common">Wheat and barley crown-rot fungus</name>
    <dbReference type="NCBI Taxonomy" id="1028729"/>
    <lineage>
        <taxon>Eukaryota</taxon>
        <taxon>Fungi</taxon>
        <taxon>Dikarya</taxon>
        <taxon>Ascomycota</taxon>
        <taxon>Pezizomycotina</taxon>
        <taxon>Sordariomycetes</taxon>
        <taxon>Hypocreomycetidae</taxon>
        <taxon>Hypocreales</taxon>
        <taxon>Nectriaceae</taxon>
        <taxon>Fusarium</taxon>
    </lineage>
</organism>
<dbReference type="Proteomes" id="UP000007978">
    <property type="component" value="Chromosome 4"/>
</dbReference>
<evidence type="ECO:0000313" key="1">
    <source>
        <dbReference type="EMBL" id="EKJ72175.1"/>
    </source>
</evidence>
<proteinExistence type="predicted"/>
<keyword evidence="2" id="KW-1185">Reference proteome</keyword>
<dbReference type="GeneID" id="20366250"/>
<reference evidence="1 2" key="1">
    <citation type="journal article" date="2012" name="PLoS Pathog.">
        <title>Comparative pathogenomics reveals horizontally acquired novel virulence genes in fungi infecting cereal hosts.</title>
        <authorList>
            <person name="Gardiner D.M."/>
            <person name="McDonald M.C."/>
            <person name="Covarelli L."/>
            <person name="Solomon P.S."/>
            <person name="Rusu A.G."/>
            <person name="Marshall M."/>
            <person name="Kazan K."/>
            <person name="Chakraborty S."/>
            <person name="McDonald B.A."/>
            <person name="Manners J.M."/>
        </authorList>
    </citation>
    <scope>NUCLEOTIDE SEQUENCE [LARGE SCALE GENOMIC DNA]</scope>
    <source>
        <strain evidence="1 2">CS3096</strain>
    </source>
</reference>
<accession>K3VZC8</accession>
<protein>
    <submittedName>
        <fullName evidence="1">Uncharacterized protein</fullName>
    </submittedName>
</protein>
<dbReference type="EMBL" id="AFNW01000214">
    <property type="protein sequence ID" value="EKJ72175.1"/>
    <property type="molecule type" value="Genomic_DNA"/>
</dbReference>
<evidence type="ECO:0000313" key="2">
    <source>
        <dbReference type="Proteomes" id="UP000007978"/>
    </source>
</evidence>
<comment type="caution">
    <text evidence="1">The sequence shown here is derived from an EMBL/GenBank/DDBJ whole genome shotgun (WGS) entry which is preliminary data.</text>
</comment>
<dbReference type="RefSeq" id="XP_009259025.1">
    <property type="nucleotide sequence ID" value="XM_009260750.1"/>
</dbReference>
<sequence>MNDTSYIYYLPTKVGRDKRPVIPRIKLIMTAVPSLPRTLLNRDFSHNLTTIDPPSRGTKSQQTKEIARIATYWPAFPSLPDTLHYLTITVTDILSHSRLLHEKVLVKGTLLHHSFLMFLGYV</sequence>
<dbReference type="KEGG" id="fpu:FPSE_07632"/>
<dbReference type="AlphaFoldDB" id="K3VZC8"/>